<dbReference type="Pfam" id="PF01420">
    <property type="entry name" value="Methylase_S"/>
    <property type="match status" value="2"/>
</dbReference>
<feature type="domain" description="Type I restriction modification DNA specificity" evidence="4">
    <location>
        <begin position="196"/>
        <end position="360"/>
    </location>
</feature>
<evidence type="ECO:0000259" key="4">
    <source>
        <dbReference type="Pfam" id="PF01420"/>
    </source>
</evidence>
<gene>
    <name evidence="6" type="ORF">CC99x_002565</name>
    <name evidence="5" type="ORF">CC99x_02503</name>
</gene>
<keyword evidence="2" id="KW-0680">Restriction system</keyword>
<reference evidence="6" key="2">
    <citation type="journal article" date="2016" name="Genome Announc.">
        <title>Draft Genome Sequences of Two Novel Amoeba-Resistant Intranuclear Bacteria, 'Candidatus Berkiella cookevillensis' and 'Candidatus Berkiella aquae'.</title>
        <authorList>
            <person name="Mehari Y.T."/>
            <person name="Arivett B.A."/>
            <person name="Farone A.L."/>
            <person name="Gunderson J.H."/>
            <person name="Farone M.B."/>
        </authorList>
    </citation>
    <scope>NUCLEOTIDE SEQUENCE</scope>
    <source>
        <strain evidence="6">CC99</strain>
    </source>
</reference>
<dbReference type="GO" id="GO:0003677">
    <property type="term" value="F:DNA binding"/>
    <property type="evidence" value="ECO:0007669"/>
    <property type="project" value="UniProtKB-KW"/>
</dbReference>
<dbReference type="InterPro" id="IPR044946">
    <property type="entry name" value="Restrct_endonuc_typeI_TRD_sf"/>
</dbReference>
<proteinExistence type="inferred from homology"/>
<evidence type="ECO:0000313" key="5">
    <source>
        <dbReference type="EMBL" id="KRG17252.1"/>
    </source>
</evidence>
<dbReference type="RefSeq" id="WP_057625587.1">
    <property type="nucleotide sequence ID" value="NZ_LKHV02000001.1"/>
</dbReference>
<keyword evidence="6" id="KW-0378">Hydrolase</keyword>
<dbReference type="EC" id="3.1.21.-" evidence="6"/>
<keyword evidence="7" id="KW-1185">Reference proteome</keyword>
<dbReference type="REBASE" id="141453">
    <property type="entry name" value="S.BcoCC99ORF2504P"/>
</dbReference>
<dbReference type="PANTHER" id="PTHR30408:SF13">
    <property type="entry name" value="TYPE I RESTRICTION ENZYME HINDI SPECIFICITY SUBUNIT"/>
    <property type="match status" value="1"/>
</dbReference>
<dbReference type="GO" id="GO:0009307">
    <property type="term" value="P:DNA restriction-modification system"/>
    <property type="evidence" value="ECO:0007669"/>
    <property type="project" value="UniProtKB-KW"/>
</dbReference>
<dbReference type="Proteomes" id="UP000051494">
    <property type="component" value="Unassembled WGS sequence"/>
</dbReference>
<feature type="domain" description="Type I restriction modification DNA specificity" evidence="4">
    <location>
        <begin position="21"/>
        <end position="155"/>
    </location>
</feature>
<dbReference type="EMBL" id="LKHV02000001">
    <property type="protein sequence ID" value="MCS5707782.1"/>
    <property type="molecule type" value="Genomic_DNA"/>
</dbReference>
<evidence type="ECO:0000313" key="6">
    <source>
        <dbReference type="EMBL" id="MCS5707782.1"/>
    </source>
</evidence>
<name>A0A0Q9YJQ0_9GAMM</name>
<organism evidence="5">
    <name type="scientific">Candidatus Berkiella cookevillensis</name>
    <dbReference type="NCBI Taxonomy" id="437022"/>
    <lineage>
        <taxon>Bacteria</taxon>
        <taxon>Pseudomonadati</taxon>
        <taxon>Pseudomonadota</taxon>
        <taxon>Gammaproteobacteria</taxon>
        <taxon>Candidatus Berkiellales</taxon>
        <taxon>Candidatus Berkiellaceae</taxon>
        <taxon>Candidatus Berkiella</taxon>
    </lineage>
</organism>
<dbReference type="SUPFAM" id="SSF116734">
    <property type="entry name" value="DNA methylase specificity domain"/>
    <property type="match status" value="2"/>
</dbReference>
<dbReference type="GO" id="GO:0016787">
    <property type="term" value="F:hydrolase activity"/>
    <property type="evidence" value="ECO:0007669"/>
    <property type="project" value="UniProtKB-KW"/>
</dbReference>
<keyword evidence="6" id="KW-0255">Endonuclease</keyword>
<reference evidence="5" key="1">
    <citation type="submission" date="2015-09" db="EMBL/GenBank/DDBJ databases">
        <title>Draft Genome Sequences of Two Novel Amoeba-resistant Intranuclear Bacteria, Candidatus Berkiella cookevillensis and Candidatus Berkiella aquae.</title>
        <authorList>
            <person name="Mehari Y.T."/>
            <person name="Arivett B.A."/>
            <person name="Farone A.L."/>
            <person name="Gunderson J.H."/>
            <person name="Farone M.B."/>
        </authorList>
    </citation>
    <scope>NUCLEOTIDE SEQUENCE [LARGE SCALE GENOMIC DNA]</scope>
    <source>
        <strain evidence="5">CC99</strain>
    </source>
</reference>
<comment type="similarity">
    <text evidence="1">Belongs to the type-I restriction system S methylase family.</text>
</comment>
<evidence type="ECO:0000256" key="2">
    <source>
        <dbReference type="ARBA" id="ARBA00022747"/>
    </source>
</evidence>
<keyword evidence="6" id="KW-0540">Nuclease</keyword>
<dbReference type="PANTHER" id="PTHR30408">
    <property type="entry name" value="TYPE-1 RESTRICTION ENZYME ECOKI SPECIFICITY PROTEIN"/>
    <property type="match status" value="1"/>
</dbReference>
<dbReference type="EMBL" id="LKHV01000022">
    <property type="protein sequence ID" value="KRG17252.1"/>
    <property type="molecule type" value="Genomic_DNA"/>
</dbReference>
<sequence>MNKMSISKRVAFEYGYAVRVNDENTGQYPVYGSNGITGYIDSYKVEGPGVIIGRKGSVGKITYAKKHFTPTDTAYYLRLLDSNKDNMCFWYYFLGTLGLDKLNTHSAVPGLSRSIAYLLEVKIPEKIDQLKIAKVLSLLDSKIALNNKINTELEAMAKLIYDYWFVQFDFPGANGKPYKSAGGKMVYNEALKREIPKGWGVKELNQCVDAILDHRGKTPRKLGGDWTEREDGIIALSAKLVKGGKLCNLEKANKVDQAMFDKWMPEKLRDGDILMTSEAPAGEFYFIHGKTDYCMSQRLFAIRAKQTLLAPTYLYYELSKGHGYSQILGSLSGSTVFGIRQDVLRTIKVVVPDFALQKKFDRFVLPQLKQIKNLDQENLELSKLRDWLLPMLMNGQVTVKGTHQYKKGKLKHGSSIL</sequence>
<evidence type="ECO:0000313" key="7">
    <source>
        <dbReference type="Proteomes" id="UP000051494"/>
    </source>
</evidence>
<dbReference type="InterPro" id="IPR000055">
    <property type="entry name" value="Restrct_endonuc_typeI_TRD"/>
</dbReference>
<dbReference type="Gene3D" id="3.90.220.20">
    <property type="entry name" value="DNA methylase specificity domains"/>
    <property type="match status" value="2"/>
</dbReference>
<accession>A0A0Q9YJQ0</accession>
<dbReference type="CDD" id="cd17267">
    <property type="entry name" value="RMtype1_S_EcoAO83I-TRD1-CR1_like"/>
    <property type="match status" value="1"/>
</dbReference>
<comment type="caution">
    <text evidence="5">The sequence shown here is derived from an EMBL/GenBank/DDBJ whole genome shotgun (WGS) entry which is preliminary data.</text>
</comment>
<dbReference type="AlphaFoldDB" id="A0A0Q9YJQ0"/>
<dbReference type="PATRIC" id="fig|1590042.3.peg.2570"/>
<keyword evidence="3" id="KW-0238">DNA-binding</keyword>
<protein>
    <submittedName>
        <fullName evidence="6">Restriction endonuclease subunit S</fullName>
        <ecNumber evidence="6">3.1.21.-</ecNumber>
    </submittedName>
    <submittedName>
        <fullName evidence="5">Type I restriction modification DNA specificity domain protein</fullName>
    </submittedName>
</protein>
<dbReference type="STRING" id="437022.CC99x_02503"/>
<dbReference type="OrthoDB" id="5653206at2"/>
<evidence type="ECO:0000256" key="1">
    <source>
        <dbReference type="ARBA" id="ARBA00010923"/>
    </source>
</evidence>
<dbReference type="InterPro" id="IPR052021">
    <property type="entry name" value="Type-I_RS_S_subunit"/>
</dbReference>
<reference evidence="6" key="3">
    <citation type="submission" date="2021-06" db="EMBL/GenBank/DDBJ databases">
        <title>Genomic Description and Analysis of Intracellular Bacteria, Candidatus Berkiella cookevillensis and Candidatus Berkiella aquae.</title>
        <authorList>
            <person name="Kidane D.T."/>
            <person name="Mehari Y.T."/>
            <person name="Rice F.C."/>
            <person name="Arivett B.A."/>
            <person name="Farone A.L."/>
            <person name="Berk S.G."/>
            <person name="Farone M.B."/>
        </authorList>
    </citation>
    <scope>NUCLEOTIDE SEQUENCE</scope>
    <source>
        <strain evidence="6">CC99</strain>
    </source>
</reference>
<dbReference type="GO" id="GO:0004519">
    <property type="term" value="F:endonuclease activity"/>
    <property type="evidence" value="ECO:0007669"/>
    <property type="project" value="UniProtKB-KW"/>
</dbReference>
<evidence type="ECO:0000256" key="3">
    <source>
        <dbReference type="ARBA" id="ARBA00023125"/>
    </source>
</evidence>